<dbReference type="Proteomes" id="UP001161389">
    <property type="component" value="Unassembled WGS sequence"/>
</dbReference>
<reference evidence="10" key="1">
    <citation type="journal article" date="2014" name="Int. J. Syst. Evol. Microbiol.">
        <title>Complete genome sequence of Corynebacterium casei LMG S-19264T (=DSM 44701T), isolated from a smear-ripened cheese.</title>
        <authorList>
            <consortium name="US DOE Joint Genome Institute (JGI-PGF)"/>
            <person name="Walter F."/>
            <person name="Albersmeier A."/>
            <person name="Kalinowski J."/>
            <person name="Ruckert C."/>
        </authorList>
    </citation>
    <scope>NUCLEOTIDE SEQUENCE</scope>
    <source>
        <strain evidence="10">NBRC 110071</strain>
    </source>
</reference>
<dbReference type="PANTHER" id="PTHR11530:SF11">
    <property type="entry name" value="D-ASPARTATE OXIDASE"/>
    <property type="match status" value="1"/>
</dbReference>
<comment type="similarity">
    <text evidence="2">Belongs to the DAMOX/DASOX family.</text>
</comment>
<evidence type="ECO:0000256" key="1">
    <source>
        <dbReference type="ARBA" id="ARBA00001974"/>
    </source>
</evidence>
<feature type="domain" description="FAD dependent oxidoreductase" evidence="9">
    <location>
        <begin position="25"/>
        <end position="363"/>
    </location>
</feature>
<keyword evidence="4" id="KW-0274">FAD</keyword>
<comment type="catalytic activity">
    <reaction evidence="8">
        <text>a D-alpha-amino acid + O2 + H2O = a 2-oxocarboxylate + H2O2 + NH4(+)</text>
        <dbReference type="Rhea" id="RHEA:21816"/>
        <dbReference type="ChEBI" id="CHEBI:15377"/>
        <dbReference type="ChEBI" id="CHEBI:15379"/>
        <dbReference type="ChEBI" id="CHEBI:16240"/>
        <dbReference type="ChEBI" id="CHEBI:28938"/>
        <dbReference type="ChEBI" id="CHEBI:35179"/>
        <dbReference type="ChEBI" id="CHEBI:59871"/>
        <dbReference type="EC" id="1.4.3.3"/>
    </reaction>
    <physiologicalReaction direction="left-to-right" evidence="8">
        <dbReference type="Rhea" id="RHEA:21817"/>
    </physiologicalReaction>
</comment>
<dbReference type="GO" id="GO:0003884">
    <property type="term" value="F:D-amino-acid oxidase activity"/>
    <property type="evidence" value="ECO:0007669"/>
    <property type="project" value="UniProtKB-EC"/>
</dbReference>
<gene>
    <name evidence="10" type="ORF">GCM10007876_32450</name>
</gene>
<comment type="caution">
    <text evidence="10">The sequence shown here is derived from an EMBL/GenBank/DDBJ whole genome shotgun (WGS) entry which is preliminary data.</text>
</comment>
<accession>A0AA37SDY2</accession>
<dbReference type="Gene3D" id="3.30.9.10">
    <property type="entry name" value="D-Amino Acid Oxidase, subunit A, domain 2"/>
    <property type="match status" value="1"/>
</dbReference>
<dbReference type="InterPro" id="IPR006076">
    <property type="entry name" value="FAD-dep_OxRdtase"/>
</dbReference>
<evidence type="ECO:0000256" key="4">
    <source>
        <dbReference type="ARBA" id="ARBA00022827"/>
    </source>
</evidence>
<evidence type="ECO:0000256" key="8">
    <source>
        <dbReference type="ARBA" id="ARBA00049547"/>
    </source>
</evidence>
<dbReference type="SUPFAM" id="SSF54373">
    <property type="entry name" value="FAD-linked reductases, C-terminal domain"/>
    <property type="match status" value="1"/>
</dbReference>
<dbReference type="InterPro" id="IPR036188">
    <property type="entry name" value="FAD/NAD-bd_sf"/>
</dbReference>
<dbReference type="EC" id="1.4.3.3" evidence="6"/>
<evidence type="ECO:0000256" key="6">
    <source>
        <dbReference type="ARBA" id="ARBA00039101"/>
    </source>
</evidence>
<protein>
    <recommendedName>
        <fullName evidence="7">D-amino-acid oxidase</fullName>
        <ecNumber evidence="6">1.4.3.3</ecNumber>
    </recommendedName>
</protein>
<dbReference type="Pfam" id="PF01266">
    <property type="entry name" value="DAO"/>
    <property type="match status" value="1"/>
</dbReference>
<dbReference type="RefSeq" id="WP_284382887.1">
    <property type="nucleotide sequence ID" value="NZ_BSNM01000016.1"/>
</dbReference>
<evidence type="ECO:0000313" key="11">
    <source>
        <dbReference type="Proteomes" id="UP001161389"/>
    </source>
</evidence>
<sequence length="378" mass="41904">MSSESAVSTSPLNAPSLNTSLLNIGIAGGGLLGRLCAWRLARAGYSVTVFEAETFEQPRGACWTAAGMISPLSELVHSPREVYDKGLQSLAIWPRWLKQLEETQHQTMHFRHAGSLVVAHPQDQAELEQFYLDLKHKLANEEANGRPGLEELVDPLNHIGIRTLEPALSHFDHALFLKPEGDLNNRRILHGLLADLKRLNVTLVPKTKVRCEPNLIIDDQEQTHRFDLVLDTRGLGAKPQLEGLRGVRGEVLNVESHDVVLNRPIRLMHPRYKLYVAPKPNNHFVIGATEIESSDMSPMSVQSCLELSSALYTVHPAFAEARIVEQSVNCRPAMLDNLPVVNVEDGLIQANGLYRHGYLLSPVVVNQVLAEIDPALVD</sequence>
<name>A0AA37SDY2_9GAMM</name>
<dbReference type="GO" id="GO:0071949">
    <property type="term" value="F:FAD binding"/>
    <property type="evidence" value="ECO:0007669"/>
    <property type="project" value="InterPro"/>
</dbReference>
<evidence type="ECO:0000256" key="2">
    <source>
        <dbReference type="ARBA" id="ARBA00006730"/>
    </source>
</evidence>
<evidence type="ECO:0000256" key="7">
    <source>
        <dbReference type="ARBA" id="ARBA00039751"/>
    </source>
</evidence>
<dbReference type="GO" id="GO:0046416">
    <property type="term" value="P:D-amino acid metabolic process"/>
    <property type="evidence" value="ECO:0007669"/>
    <property type="project" value="InterPro"/>
</dbReference>
<dbReference type="PANTHER" id="PTHR11530">
    <property type="entry name" value="D-AMINO ACID OXIDASE"/>
    <property type="match status" value="1"/>
</dbReference>
<evidence type="ECO:0000256" key="5">
    <source>
        <dbReference type="ARBA" id="ARBA00023002"/>
    </source>
</evidence>
<evidence type="ECO:0000256" key="3">
    <source>
        <dbReference type="ARBA" id="ARBA00022630"/>
    </source>
</evidence>
<dbReference type="Gene3D" id="3.50.50.60">
    <property type="entry name" value="FAD/NAD(P)-binding domain"/>
    <property type="match status" value="1"/>
</dbReference>
<reference evidence="10" key="2">
    <citation type="submission" date="2023-01" db="EMBL/GenBank/DDBJ databases">
        <title>Draft genome sequence of Litoribrevibacter albus strain NBRC 110071.</title>
        <authorList>
            <person name="Sun Q."/>
            <person name="Mori K."/>
        </authorList>
    </citation>
    <scope>NUCLEOTIDE SEQUENCE</scope>
    <source>
        <strain evidence="10">NBRC 110071</strain>
    </source>
</reference>
<dbReference type="SUPFAM" id="SSF51971">
    <property type="entry name" value="Nucleotide-binding domain"/>
    <property type="match status" value="1"/>
</dbReference>
<keyword evidence="11" id="KW-1185">Reference proteome</keyword>
<dbReference type="InterPro" id="IPR023209">
    <property type="entry name" value="DAO"/>
</dbReference>
<keyword evidence="5" id="KW-0560">Oxidoreductase</keyword>
<keyword evidence="3" id="KW-0285">Flavoprotein</keyword>
<organism evidence="10 11">
    <name type="scientific">Litoribrevibacter albus</name>
    <dbReference type="NCBI Taxonomy" id="1473156"/>
    <lineage>
        <taxon>Bacteria</taxon>
        <taxon>Pseudomonadati</taxon>
        <taxon>Pseudomonadota</taxon>
        <taxon>Gammaproteobacteria</taxon>
        <taxon>Oceanospirillales</taxon>
        <taxon>Oceanospirillaceae</taxon>
        <taxon>Litoribrevibacter</taxon>
    </lineage>
</organism>
<evidence type="ECO:0000259" key="9">
    <source>
        <dbReference type="Pfam" id="PF01266"/>
    </source>
</evidence>
<proteinExistence type="inferred from homology"/>
<dbReference type="EMBL" id="BSNM01000016">
    <property type="protein sequence ID" value="GLQ32766.1"/>
    <property type="molecule type" value="Genomic_DNA"/>
</dbReference>
<comment type="cofactor">
    <cofactor evidence="1">
        <name>FAD</name>
        <dbReference type="ChEBI" id="CHEBI:57692"/>
    </cofactor>
</comment>
<evidence type="ECO:0000313" key="10">
    <source>
        <dbReference type="EMBL" id="GLQ32766.1"/>
    </source>
</evidence>
<dbReference type="AlphaFoldDB" id="A0AA37SDY2"/>